<comment type="caution">
    <text evidence="1">The sequence shown here is derived from an EMBL/GenBank/DDBJ whole genome shotgun (WGS) entry which is preliminary data.</text>
</comment>
<reference evidence="2 4" key="2">
    <citation type="submission" date="2015-09" db="EMBL/GenBank/DDBJ databases">
        <title>Spore heat resistance.</title>
        <authorList>
            <person name="Boekhorst J."/>
            <person name="Berendsen E.M."/>
            <person name="Wells-Bennik M.H."/>
            <person name="Kuipers O.P."/>
        </authorList>
    </citation>
    <scope>NUCLEOTIDE SEQUENCE [LARGE SCALE GENOMIC DNA]</scope>
    <source>
        <strain evidence="2 4">B4122</strain>
    </source>
</reference>
<sequence>MYFSRGMVSGLLTVCLRYKDKYGKQPNVLRWKMVRMISKMDK</sequence>
<dbReference type="EMBL" id="JXBC01000004">
    <property type="protein sequence ID" value="KIU10897.1"/>
    <property type="molecule type" value="Genomic_DNA"/>
</dbReference>
<evidence type="ECO:0000313" key="4">
    <source>
        <dbReference type="Proteomes" id="UP000076442"/>
    </source>
</evidence>
<dbReference type="Proteomes" id="UP000076442">
    <property type="component" value="Unassembled WGS sequence"/>
</dbReference>
<proteinExistence type="predicted"/>
<gene>
    <name evidence="2" type="ORF">B4122_0955</name>
    <name evidence="1" type="ORF">SC09_Contig25orf00766</name>
</gene>
<evidence type="ECO:0000313" key="1">
    <source>
        <dbReference type="EMBL" id="KIU10897.1"/>
    </source>
</evidence>
<evidence type="ECO:0000313" key="3">
    <source>
        <dbReference type="Proteomes" id="UP000032247"/>
    </source>
</evidence>
<name>A0A0C3L057_BACIU</name>
<organism evidence="1 3">
    <name type="scientific">Bacillus subtilis</name>
    <dbReference type="NCBI Taxonomy" id="1423"/>
    <lineage>
        <taxon>Bacteria</taxon>
        <taxon>Bacillati</taxon>
        <taxon>Bacillota</taxon>
        <taxon>Bacilli</taxon>
        <taxon>Bacillales</taxon>
        <taxon>Bacillaceae</taxon>
        <taxon>Bacillus</taxon>
    </lineage>
</organism>
<dbReference type="Proteomes" id="UP000032247">
    <property type="component" value="Unassembled WGS sequence"/>
</dbReference>
<evidence type="ECO:0000313" key="2">
    <source>
        <dbReference type="EMBL" id="KZD94259.1"/>
    </source>
</evidence>
<dbReference type="PATRIC" id="fig|1423.173.peg.3010"/>
<protein>
    <submittedName>
        <fullName evidence="1">Uncharacterized protein</fullName>
    </submittedName>
</protein>
<accession>A0A0C3L057</accession>
<dbReference type="EMBL" id="LJZV01000003">
    <property type="protein sequence ID" value="KZD94259.1"/>
    <property type="molecule type" value="Genomic_DNA"/>
</dbReference>
<reference evidence="1 3" key="1">
    <citation type="submission" date="2014-12" db="EMBL/GenBank/DDBJ databases">
        <title>Comparative genome analysis of Bacillus coagulans HM-08, Clostridium butyricum HM-68, Bacillus subtilis HM-66 and Bacillus licheniformis BL-09.</title>
        <authorList>
            <person name="Zhang H."/>
        </authorList>
    </citation>
    <scope>NUCLEOTIDE SEQUENCE [LARGE SCALE GENOMIC DNA]</scope>
    <source>
        <strain evidence="1 3">HM-66</strain>
    </source>
</reference>
<dbReference type="AlphaFoldDB" id="A0A0C3L057"/>